<accession>A0A4Y2LU70</accession>
<name>A0A4Y2LU70_ARAVE</name>
<sequence length="77" mass="8572">MQDPPRPLATSNFFPTPWVTEQSRCLSGKSSLPTTDISLKRRQRKPGVQAVTCGLLVSGSLRSFISSLRSRLRQRKG</sequence>
<dbReference type="EMBL" id="BGPR01120075">
    <property type="protein sequence ID" value="GBN17593.1"/>
    <property type="molecule type" value="Genomic_DNA"/>
</dbReference>
<reference evidence="1 2" key="1">
    <citation type="journal article" date="2019" name="Sci. Rep.">
        <title>Orb-weaving spider Araneus ventricosus genome elucidates the spidroin gene catalogue.</title>
        <authorList>
            <person name="Kono N."/>
            <person name="Nakamura H."/>
            <person name="Ohtoshi R."/>
            <person name="Moran D.A.P."/>
            <person name="Shinohara A."/>
            <person name="Yoshida Y."/>
            <person name="Fujiwara M."/>
            <person name="Mori M."/>
            <person name="Tomita M."/>
            <person name="Arakawa K."/>
        </authorList>
    </citation>
    <scope>NUCLEOTIDE SEQUENCE [LARGE SCALE GENOMIC DNA]</scope>
</reference>
<evidence type="ECO:0000313" key="2">
    <source>
        <dbReference type="Proteomes" id="UP000499080"/>
    </source>
</evidence>
<protein>
    <submittedName>
        <fullName evidence="1">Uncharacterized protein</fullName>
    </submittedName>
</protein>
<feature type="non-terminal residue" evidence="1">
    <location>
        <position position="77"/>
    </location>
</feature>
<keyword evidence="2" id="KW-1185">Reference proteome</keyword>
<comment type="caution">
    <text evidence="1">The sequence shown here is derived from an EMBL/GenBank/DDBJ whole genome shotgun (WGS) entry which is preliminary data.</text>
</comment>
<dbReference type="AlphaFoldDB" id="A0A4Y2LU70"/>
<proteinExistence type="predicted"/>
<gene>
    <name evidence="1" type="ORF">AVEN_22366_1</name>
</gene>
<dbReference type="Proteomes" id="UP000499080">
    <property type="component" value="Unassembled WGS sequence"/>
</dbReference>
<evidence type="ECO:0000313" key="1">
    <source>
        <dbReference type="EMBL" id="GBN17593.1"/>
    </source>
</evidence>
<organism evidence="1 2">
    <name type="scientific">Araneus ventricosus</name>
    <name type="common">Orbweaver spider</name>
    <name type="synonym">Epeira ventricosa</name>
    <dbReference type="NCBI Taxonomy" id="182803"/>
    <lineage>
        <taxon>Eukaryota</taxon>
        <taxon>Metazoa</taxon>
        <taxon>Ecdysozoa</taxon>
        <taxon>Arthropoda</taxon>
        <taxon>Chelicerata</taxon>
        <taxon>Arachnida</taxon>
        <taxon>Araneae</taxon>
        <taxon>Araneomorphae</taxon>
        <taxon>Entelegynae</taxon>
        <taxon>Araneoidea</taxon>
        <taxon>Araneidae</taxon>
        <taxon>Araneus</taxon>
    </lineage>
</organism>